<protein>
    <submittedName>
        <fullName evidence="1">Heme peroxidase</fullName>
    </submittedName>
</protein>
<dbReference type="AlphaFoldDB" id="A0A4R4TWT3"/>
<proteinExistence type="predicted"/>
<dbReference type="Proteomes" id="UP000295258">
    <property type="component" value="Unassembled WGS sequence"/>
</dbReference>
<gene>
    <name evidence="1" type="ORF">E1292_50035</name>
</gene>
<dbReference type="Gene3D" id="1.10.640.10">
    <property type="entry name" value="Haem peroxidase domain superfamily, animal type"/>
    <property type="match status" value="1"/>
</dbReference>
<keyword evidence="1" id="KW-0560">Oxidoreductase</keyword>
<evidence type="ECO:0000313" key="1">
    <source>
        <dbReference type="EMBL" id="TDC83118.1"/>
    </source>
</evidence>
<dbReference type="GO" id="GO:0006979">
    <property type="term" value="P:response to oxidative stress"/>
    <property type="evidence" value="ECO:0007669"/>
    <property type="project" value="InterPro"/>
</dbReference>
<accession>A0A4R4TWT3</accession>
<reference evidence="1 2" key="1">
    <citation type="submission" date="2019-03" db="EMBL/GenBank/DDBJ databases">
        <title>Draft genome sequences of novel Actinobacteria.</title>
        <authorList>
            <person name="Sahin N."/>
            <person name="Ay H."/>
            <person name="Saygin H."/>
        </authorList>
    </citation>
    <scope>NUCLEOTIDE SEQUENCE [LARGE SCALE GENOMIC DNA]</scope>
    <source>
        <strain evidence="1 2">KC310</strain>
    </source>
</reference>
<dbReference type="EMBL" id="SMKO01000374">
    <property type="protein sequence ID" value="TDC83118.1"/>
    <property type="molecule type" value="Genomic_DNA"/>
</dbReference>
<name>A0A4R4TWT3_9ACTN</name>
<dbReference type="InterPro" id="IPR037120">
    <property type="entry name" value="Haem_peroxidase_sf_animal"/>
</dbReference>
<sequence length="90" mass="9829">MATSRARSAATDGVANRLRFLALTGGRPVWDVVHAVPALRRRVNAALIDSAIREMPPRPEPLSTMAGYTSWPSLTDRTYSGRHLPPLPLP</sequence>
<dbReference type="GO" id="GO:0004601">
    <property type="term" value="F:peroxidase activity"/>
    <property type="evidence" value="ECO:0007669"/>
    <property type="project" value="UniProtKB-KW"/>
</dbReference>
<dbReference type="GO" id="GO:0020037">
    <property type="term" value="F:heme binding"/>
    <property type="evidence" value="ECO:0007669"/>
    <property type="project" value="InterPro"/>
</dbReference>
<evidence type="ECO:0000313" key="2">
    <source>
        <dbReference type="Proteomes" id="UP000295258"/>
    </source>
</evidence>
<dbReference type="SUPFAM" id="SSF48113">
    <property type="entry name" value="Heme-dependent peroxidases"/>
    <property type="match status" value="1"/>
</dbReference>
<dbReference type="InterPro" id="IPR010255">
    <property type="entry name" value="Haem_peroxidase_sf"/>
</dbReference>
<organism evidence="1 2">
    <name type="scientific">Nonomuraea deserti</name>
    <dbReference type="NCBI Taxonomy" id="1848322"/>
    <lineage>
        <taxon>Bacteria</taxon>
        <taxon>Bacillati</taxon>
        <taxon>Actinomycetota</taxon>
        <taxon>Actinomycetes</taxon>
        <taxon>Streptosporangiales</taxon>
        <taxon>Streptosporangiaceae</taxon>
        <taxon>Nonomuraea</taxon>
    </lineage>
</organism>
<comment type="caution">
    <text evidence="1">The sequence shown here is derived from an EMBL/GenBank/DDBJ whole genome shotgun (WGS) entry which is preliminary data.</text>
</comment>
<keyword evidence="2" id="KW-1185">Reference proteome</keyword>
<keyword evidence="1" id="KW-0575">Peroxidase</keyword>
<feature type="non-terminal residue" evidence="1">
    <location>
        <position position="90"/>
    </location>
</feature>